<dbReference type="Gene3D" id="2.130.10.130">
    <property type="entry name" value="Integrin alpha, N-terminal"/>
    <property type="match status" value="2"/>
</dbReference>
<name>Q021C0_SOLUE</name>
<dbReference type="SUPFAM" id="SSF69318">
    <property type="entry name" value="Integrin alpha N-terminal domain"/>
    <property type="match status" value="1"/>
</dbReference>
<gene>
    <name evidence="4" type="ordered locus">Acid_3496</name>
</gene>
<dbReference type="OrthoDB" id="100785at2"/>
<organism evidence="4">
    <name type="scientific">Solibacter usitatus (strain Ellin6076)</name>
    <dbReference type="NCBI Taxonomy" id="234267"/>
    <lineage>
        <taxon>Bacteria</taxon>
        <taxon>Pseudomonadati</taxon>
        <taxon>Acidobacteriota</taxon>
        <taxon>Terriglobia</taxon>
        <taxon>Bryobacterales</taxon>
        <taxon>Solibacteraceae</taxon>
        <taxon>Candidatus Solibacter</taxon>
    </lineage>
</organism>
<dbReference type="Pfam" id="PF07593">
    <property type="entry name" value="UnbV_ASPIC"/>
    <property type="match status" value="1"/>
</dbReference>
<dbReference type="KEGG" id="sus:Acid_3496"/>
<evidence type="ECO:0000259" key="3">
    <source>
        <dbReference type="Pfam" id="PF07593"/>
    </source>
</evidence>
<dbReference type="AlphaFoldDB" id="Q021C0"/>
<keyword evidence="1 2" id="KW-0732">Signal</keyword>
<evidence type="ECO:0000256" key="1">
    <source>
        <dbReference type="ARBA" id="ARBA00022729"/>
    </source>
</evidence>
<dbReference type="STRING" id="234267.Acid_3496"/>
<dbReference type="InterPro" id="IPR028994">
    <property type="entry name" value="Integrin_alpha_N"/>
</dbReference>
<accession>Q021C0</accession>
<protein>
    <submittedName>
        <fullName evidence="4">ASPIC/UnbV domain protein</fullName>
    </submittedName>
</protein>
<dbReference type="eggNOG" id="COG0457">
    <property type="taxonomic scope" value="Bacteria"/>
</dbReference>
<dbReference type="PANTHER" id="PTHR16026">
    <property type="entry name" value="CARTILAGE ACIDIC PROTEIN 1"/>
    <property type="match status" value="1"/>
</dbReference>
<dbReference type="InParanoid" id="Q021C0"/>
<dbReference type="InterPro" id="IPR027039">
    <property type="entry name" value="Crtac1"/>
</dbReference>
<dbReference type="PANTHER" id="PTHR16026:SF0">
    <property type="entry name" value="CARTILAGE ACIDIC PROTEIN 1"/>
    <property type="match status" value="1"/>
</dbReference>
<reference evidence="4" key="1">
    <citation type="submission" date="2006-10" db="EMBL/GenBank/DDBJ databases">
        <title>Complete sequence of Solibacter usitatus Ellin6076.</title>
        <authorList>
            <consortium name="US DOE Joint Genome Institute"/>
            <person name="Copeland A."/>
            <person name="Lucas S."/>
            <person name="Lapidus A."/>
            <person name="Barry K."/>
            <person name="Detter J.C."/>
            <person name="Glavina del Rio T."/>
            <person name="Hammon N."/>
            <person name="Israni S."/>
            <person name="Dalin E."/>
            <person name="Tice H."/>
            <person name="Pitluck S."/>
            <person name="Thompson L.S."/>
            <person name="Brettin T."/>
            <person name="Bruce D."/>
            <person name="Han C."/>
            <person name="Tapia R."/>
            <person name="Gilna P."/>
            <person name="Schmutz J."/>
            <person name="Larimer F."/>
            <person name="Land M."/>
            <person name="Hauser L."/>
            <person name="Kyrpides N."/>
            <person name="Mikhailova N."/>
            <person name="Janssen P.H."/>
            <person name="Kuske C.R."/>
            <person name="Richardson P."/>
        </authorList>
    </citation>
    <scope>NUCLEOTIDE SEQUENCE</scope>
    <source>
        <strain evidence="4">Ellin6076</strain>
    </source>
</reference>
<evidence type="ECO:0000256" key="2">
    <source>
        <dbReference type="SAM" id="SignalP"/>
    </source>
</evidence>
<feature type="domain" description="ASPIC/UnbV" evidence="3">
    <location>
        <begin position="496"/>
        <end position="563"/>
    </location>
</feature>
<dbReference type="Pfam" id="PF13517">
    <property type="entry name" value="FG-GAP_3"/>
    <property type="match status" value="3"/>
</dbReference>
<sequence precursor="true">MNHLFSKRIHRRQFLAAGAAGLGFLRPALATDPRPLFEEIPPEISGIRWVHENAASPDHYLPETMGPGCAFLDYDNDGWMDIYLVNSGPCDFFKPKKPIRNALYKNNRDGTFTDVTEQARVPGGTFGMGVAAADYDNDGYPDLFVTAYGRPILYHNNGNGTFTDVSEAAGLGAKVFAGHWTTSAVWFDFDNDGRLDLFVCSFVDYGTDSHLSCGDNKLGRKFYCIPRVFKPTASLLFHNNGDGTFTEVGRGTDIEKALGKGLGVVATDINNDGRMDLFVANDTVQNFLFMNRGPDAKGKTQWEEIALAAEVGFSEDGRARSGMGVDAADFDGDGWQDLFVANVDQEMFSLYKNNKDETFRDVAFKNEVAQATRLLSGWGLRFFDYDNDGALDLFLANGHPDDMIDNYSQAVKYKEPLLLFHQENGQLRNVSSDSGPVFAKSFPARGLAIGDFNNDGRIDVLIGNNGGPPVLLRNNSAQGNHWLGVKLQGTKCNRDAVGARLTWSAAGVKRSRLKNNGGSYLSSHDMREVLGLGKAAKLDWLEIQWPQPSGRTERFTDLPVDRYIIITEGNEPRP</sequence>
<dbReference type="HOGENOM" id="CLU_017657_0_0_0"/>
<dbReference type="InterPro" id="IPR013517">
    <property type="entry name" value="FG-GAP"/>
</dbReference>
<proteinExistence type="predicted"/>
<dbReference type="InterPro" id="IPR011519">
    <property type="entry name" value="UnbV_ASPIC"/>
</dbReference>
<feature type="signal peptide" evidence="2">
    <location>
        <begin position="1"/>
        <end position="30"/>
    </location>
</feature>
<feature type="chain" id="PRO_5004163577" evidence="2">
    <location>
        <begin position="31"/>
        <end position="574"/>
    </location>
</feature>
<dbReference type="EMBL" id="CP000473">
    <property type="protein sequence ID" value="ABJ84469.1"/>
    <property type="molecule type" value="Genomic_DNA"/>
</dbReference>
<evidence type="ECO:0000313" key="4">
    <source>
        <dbReference type="EMBL" id="ABJ84469.1"/>
    </source>
</evidence>